<accession>A0A147DPB2</accession>
<dbReference type="EMBL" id="LDRC01000057">
    <property type="protein sequence ID" value="KTR51293.1"/>
    <property type="molecule type" value="Genomic_DNA"/>
</dbReference>
<dbReference type="PATRIC" id="fig|465820.4.peg.2385"/>
<feature type="transmembrane region" description="Helical" evidence="1">
    <location>
        <begin position="43"/>
        <end position="65"/>
    </location>
</feature>
<reference evidence="2 3" key="1">
    <citation type="journal article" date="2016" name="Front. Microbiol.">
        <title>Genomic Resource of Rice Seed Associated Bacteria.</title>
        <authorList>
            <person name="Midha S."/>
            <person name="Bansal K."/>
            <person name="Sharma S."/>
            <person name="Kumar N."/>
            <person name="Patil P.P."/>
            <person name="Chaudhry V."/>
            <person name="Patil P.B."/>
        </authorList>
    </citation>
    <scope>NUCLEOTIDE SEQUENCE [LARGE SCALE GENOMIC DNA]</scope>
    <source>
        <strain evidence="2 3">NS359</strain>
    </source>
</reference>
<evidence type="ECO:0000313" key="3">
    <source>
        <dbReference type="Proteomes" id="UP000072763"/>
    </source>
</evidence>
<dbReference type="Proteomes" id="UP000072763">
    <property type="component" value="Unassembled WGS sequence"/>
</dbReference>
<dbReference type="OrthoDB" id="5020592at2"/>
<organism evidence="2 3">
    <name type="scientific">Curtobacterium oceanosedimentum</name>
    <dbReference type="NCBI Taxonomy" id="465820"/>
    <lineage>
        <taxon>Bacteria</taxon>
        <taxon>Bacillati</taxon>
        <taxon>Actinomycetota</taxon>
        <taxon>Actinomycetes</taxon>
        <taxon>Micrococcales</taxon>
        <taxon>Microbacteriaceae</taxon>
        <taxon>Curtobacterium</taxon>
    </lineage>
</organism>
<name>A0A147DPB2_9MICO</name>
<dbReference type="RefSeq" id="WP_058750103.1">
    <property type="nucleotide sequence ID" value="NZ_LDRC01000057.1"/>
</dbReference>
<dbReference type="AlphaFoldDB" id="A0A147DPB2"/>
<comment type="caution">
    <text evidence="2">The sequence shown here is derived from an EMBL/GenBank/DDBJ whole genome shotgun (WGS) entry which is preliminary data.</text>
</comment>
<proteinExistence type="predicted"/>
<keyword evidence="1" id="KW-1133">Transmembrane helix</keyword>
<protein>
    <submittedName>
        <fullName evidence="2">Uncharacterized protein</fullName>
    </submittedName>
</protein>
<evidence type="ECO:0000256" key="1">
    <source>
        <dbReference type="SAM" id="Phobius"/>
    </source>
</evidence>
<keyword evidence="1" id="KW-0472">Membrane</keyword>
<keyword evidence="1" id="KW-0812">Transmembrane</keyword>
<sequence>MHPRTAWHRVLVTAVVAFLVLAAALYAASVFLAPADGRNTAGLFVGWAMFAVLGAIAAGIVDFFVRPLGGRSGDTDVLAAAEEARTGSTRVQQGRAGVR</sequence>
<gene>
    <name evidence="2" type="ORF">NS359_11030</name>
</gene>
<evidence type="ECO:0000313" key="2">
    <source>
        <dbReference type="EMBL" id="KTR51293.1"/>
    </source>
</evidence>